<dbReference type="Proteomes" id="UP000324996">
    <property type="component" value="Unassembled WGS sequence"/>
</dbReference>
<reference evidence="2 3" key="1">
    <citation type="submission" date="2019-09" db="EMBL/GenBank/DDBJ databases">
        <title>NBRP : Genome information of microbial organism related human and environment.</title>
        <authorList>
            <person name="Hattori M."/>
            <person name="Oshima K."/>
            <person name="Inaba H."/>
            <person name="Suda W."/>
            <person name="Sakamoto M."/>
            <person name="Iino T."/>
            <person name="Kitahara M."/>
            <person name="Oshida Y."/>
            <person name="Iida T."/>
            <person name="Kudo T."/>
            <person name="Itoh T."/>
            <person name="Ohkuma M."/>
        </authorList>
    </citation>
    <scope>NUCLEOTIDE SEQUENCE [LARGE SCALE GENOMIC DNA]</scope>
    <source>
        <strain evidence="2 3">Q-1</strain>
    </source>
</reference>
<dbReference type="Gene3D" id="2.30.30.220">
    <property type="entry name" value="SspB-like"/>
    <property type="match status" value="1"/>
</dbReference>
<feature type="region of interest" description="Disordered" evidence="1">
    <location>
        <begin position="161"/>
        <end position="229"/>
    </location>
</feature>
<protein>
    <recommendedName>
        <fullName evidence="4">Stringent starvation protein B</fullName>
    </recommendedName>
</protein>
<gene>
    <name evidence="2" type="ORF">JCM17846_16680</name>
</gene>
<dbReference type="InterPro" id="IPR007481">
    <property type="entry name" value="SspB"/>
</dbReference>
<feature type="compositionally biased region" description="Polar residues" evidence="1">
    <location>
        <begin position="193"/>
        <end position="204"/>
    </location>
</feature>
<evidence type="ECO:0000313" key="3">
    <source>
        <dbReference type="Proteomes" id="UP000324996"/>
    </source>
</evidence>
<dbReference type="AlphaFoldDB" id="A0A5A7NAI7"/>
<dbReference type="SUPFAM" id="SSF101738">
    <property type="entry name" value="SspB-like"/>
    <property type="match status" value="1"/>
</dbReference>
<dbReference type="InterPro" id="IPR036760">
    <property type="entry name" value="SspB-like_sf"/>
</dbReference>
<comment type="caution">
    <text evidence="2">The sequence shown here is derived from an EMBL/GenBank/DDBJ whole genome shotgun (WGS) entry which is preliminary data.</text>
</comment>
<evidence type="ECO:0000256" key="1">
    <source>
        <dbReference type="SAM" id="MobiDB-lite"/>
    </source>
</evidence>
<keyword evidence="3" id="KW-1185">Reference proteome</keyword>
<name>A0A5A7NAI7_9PROT</name>
<dbReference type="Pfam" id="PF04386">
    <property type="entry name" value="SspB"/>
    <property type="match status" value="1"/>
</dbReference>
<evidence type="ECO:0000313" key="2">
    <source>
        <dbReference type="EMBL" id="GER03986.1"/>
    </source>
</evidence>
<feature type="compositionally biased region" description="Basic and acidic residues" evidence="1">
    <location>
        <begin position="166"/>
        <end position="176"/>
    </location>
</feature>
<accession>A0A5A7NAI7</accession>
<organism evidence="2 3">
    <name type="scientific">Iodidimonas nitroreducens</name>
    <dbReference type="NCBI Taxonomy" id="1236968"/>
    <lineage>
        <taxon>Bacteria</taxon>
        <taxon>Pseudomonadati</taxon>
        <taxon>Pseudomonadota</taxon>
        <taxon>Alphaproteobacteria</taxon>
        <taxon>Iodidimonadales</taxon>
        <taxon>Iodidimonadaceae</taxon>
        <taxon>Iodidimonas</taxon>
    </lineage>
</organism>
<proteinExistence type="predicted"/>
<dbReference type="EMBL" id="BKCN01000007">
    <property type="protein sequence ID" value="GER03986.1"/>
    <property type="molecule type" value="Genomic_DNA"/>
</dbReference>
<evidence type="ECO:0008006" key="4">
    <source>
        <dbReference type="Google" id="ProtNLM"/>
    </source>
</evidence>
<sequence length="229" mass="25278">MGSREKDHKTSEQVETMSQSLFNYDEMVQNALRGVVREILQQVVDHGLPGAHHFYIAFRTRAPGVMIPRHLQERYPDDMTIVVQHRFWGLEVHDDHFVIGLSFNHKPERLEIPFAAVVGFVDPSVQFALQFQDDPIGEDEAHDDDGAGDMLDFPAFDAVTSTDSAANHEDEADPKAPGRKPGKSSKSPKAAPNKNTAKSKSGANKTDETGGKSGGEDNVVTLDAFRKKP</sequence>